<gene>
    <name evidence="1" type="primary">rlmJ</name>
    <name evidence="2" type="ordered locus">TREPR_3809</name>
</gene>
<dbReference type="InterPro" id="IPR029063">
    <property type="entry name" value="SAM-dependent_MTases_sf"/>
</dbReference>
<dbReference type="HAMAP" id="MF_00934">
    <property type="entry name" value="23SrRNA_methyltr_J"/>
    <property type="match status" value="1"/>
</dbReference>
<keyword evidence="3" id="KW-1185">Reference proteome</keyword>
<comment type="similarity">
    <text evidence="1">Belongs to the RlmJ family.</text>
</comment>
<evidence type="ECO:0000313" key="3">
    <source>
        <dbReference type="Proteomes" id="UP000009223"/>
    </source>
</evidence>
<dbReference type="SUPFAM" id="SSF53335">
    <property type="entry name" value="S-adenosyl-L-methionine-dependent methyltransferases"/>
    <property type="match status" value="1"/>
</dbReference>
<dbReference type="EC" id="2.1.1.266" evidence="1"/>
<feature type="binding site" evidence="1">
    <location>
        <position position="19"/>
    </location>
    <ligand>
        <name>S-adenosyl-L-methionine</name>
        <dbReference type="ChEBI" id="CHEBI:59789"/>
    </ligand>
</feature>
<dbReference type="GO" id="GO:0005829">
    <property type="term" value="C:cytosol"/>
    <property type="evidence" value="ECO:0007669"/>
    <property type="project" value="TreeGrafter"/>
</dbReference>
<dbReference type="RefSeq" id="WP_015706526.1">
    <property type="nucleotide sequence ID" value="NC_015578.1"/>
</dbReference>
<reference evidence="2 3" key="2">
    <citation type="journal article" date="2011" name="ISME J.">
        <title>RNA-seq reveals cooperative metabolic interactions between two termite-gut spirochete species in co-culture.</title>
        <authorList>
            <person name="Rosenthal A.Z."/>
            <person name="Matson E.G."/>
            <person name="Eldar A."/>
            <person name="Leadbetter J.R."/>
        </authorList>
    </citation>
    <scope>NUCLEOTIDE SEQUENCE [LARGE SCALE GENOMIC DNA]</scope>
    <source>
        <strain evidence="3">ATCC BAA-887 / DSM 12427 / ZAS-2</strain>
    </source>
</reference>
<dbReference type="AlphaFoldDB" id="F5YPN3"/>
<dbReference type="Pfam" id="PF04378">
    <property type="entry name" value="RsmJ"/>
    <property type="match status" value="1"/>
</dbReference>
<keyword evidence="1" id="KW-0949">S-adenosyl-L-methionine</keyword>
<comment type="subunit">
    <text evidence="1">Monomer.</text>
</comment>
<dbReference type="GO" id="GO:0003723">
    <property type="term" value="F:RNA binding"/>
    <property type="evidence" value="ECO:0007669"/>
    <property type="project" value="UniProtKB-UniRule"/>
</dbReference>
<keyword evidence="1" id="KW-0808">Transferase</keyword>
<dbReference type="STRING" id="545694.TREPR_3809"/>
<dbReference type="EMBL" id="CP001843">
    <property type="protein sequence ID" value="AEF86304.1"/>
    <property type="molecule type" value="Genomic_DNA"/>
</dbReference>
<dbReference type="eggNOG" id="COG2961">
    <property type="taxonomic scope" value="Bacteria"/>
</dbReference>
<feature type="binding site" evidence="1">
    <location>
        <begin position="141"/>
        <end position="142"/>
    </location>
    <ligand>
        <name>S-adenosyl-L-methionine</name>
        <dbReference type="ChEBI" id="CHEBI:59789"/>
    </ligand>
</feature>
<dbReference type="Proteomes" id="UP000009223">
    <property type="component" value="Chromosome"/>
</dbReference>
<dbReference type="InterPro" id="IPR007473">
    <property type="entry name" value="RlmJ"/>
</dbReference>
<keyword evidence="1" id="KW-0694">RNA-binding</keyword>
<sequence length="294" mass="32239">MLSYRHGFHAGNGADVLKHGVLIFCLEYLCRKETPFFAIDTHAGAGLYALTEGFGALNREWERGAQRLLESPGLPPLLARYAALVAESLDAWGNYPGSPAIMQRLLRDQDRAACFELHPTDFAGLEQALGTDSRFRLSRSDGFASLKALLPPPSRRACIFMDPSYELKTDYTLVPASLAEALGRFPTGLYIIWYPLLRSSREPSAGASLAETLMALYPGNRCAVEIRTAPPEFPAQNTPSGSPVLRLYGHGLVIFNPPWTLRPALEESLPVLASLLGGEAGSWRLQWETEPPTP</sequence>
<dbReference type="Gene3D" id="3.40.50.150">
    <property type="entry name" value="Vaccinia Virus protein VP39"/>
    <property type="match status" value="1"/>
</dbReference>
<dbReference type="GO" id="GO:0070475">
    <property type="term" value="P:rRNA base methylation"/>
    <property type="evidence" value="ECO:0007669"/>
    <property type="project" value="UniProtKB-UniRule"/>
</dbReference>
<dbReference type="PANTHER" id="PTHR37426">
    <property type="entry name" value="RIBOSOMAL RNA LARGE SUBUNIT METHYLTRANSFERASE J"/>
    <property type="match status" value="1"/>
</dbReference>
<evidence type="ECO:0000313" key="2">
    <source>
        <dbReference type="EMBL" id="AEF86304.1"/>
    </source>
</evidence>
<reference evidence="3" key="1">
    <citation type="submission" date="2009-12" db="EMBL/GenBank/DDBJ databases">
        <title>Complete sequence of Treponema primitia strain ZAS-2.</title>
        <authorList>
            <person name="Tetu S.G."/>
            <person name="Matson E."/>
            <person name="Ren Q."/>
            <person name="Seshadri R."/>
            <person name="Elbourne L."/>
            <person name="Hassan K.A."/>
            <person name="Durkin A."/>
            <person name="Radune D."/>
            <person name="Mohamoud Y."/>
            <person name="Shay R."/>
            <person name="Jin S."/>
            <person name="Zhang X."/>
            <person name="Lucey K."/>
            <person name="Ballor N.R."/>
            <person name="Ottesen E."/>
            <person name="Rosenthal R."/>
            <person name="Allen A."/>
            <person name="Leadbetter J.R."/>
            <person name="Paulsen I.T."/>
        </authorList>
    </citation>
    <scope>NUCLEOTIDE SEQUENCE [LARGE SCALE GENOMIC DNA]</scope>
    <source>
        <strain evidence="3">ATCC BAA-887 / DSM 12427 / ZAS-2</strain>
    </source>
</reference>
<dbReference type="PANTHER" id="PTHR37426:SF1">
    <property type="entry name" value="RIBOSOMAL RNA LARGE SUBUNIT METHYLTRANSFERASE J"/>
    <property type="match status" value="1"/>
</dbReference>
<keyword evidence="1" id="KW-0489">Methyltransferase</keyword>
<proteinExistence type="inferred from homology"/>
<feature type="binding site" evidence="1">
    <location>
        <position position="116"/>
    </location>
    <ligand>
        <name>S-adenosyl-L-methionine</name>
        <dbReference type="ChEBI" id="CHEBI:59789"/>
    </ligand>
</feature>
<organism evidence="2 3">
    <name type="scientific">Treponema primitia (strain ATCC BAA-887 / DSM 12427 / ZAS-2)</name>
    <dbReference type="NCBI Taxonomy" id="545694"/>
    <lineage>
        <taxon>Bacteria</taxon>
        <taxon>Pseudomonadati</taxon>
        <taxon>Spirochaetota</taxon>
        <taxon>Spirochaetia</taxon>
        <taxon>Spirochaetales</taxon>
        <taxon>Treponemataceae</taxon>
        <taxon>Treponema</taxon>
    </lineage>
</organism>
<dbReference type="HOGENOM" id="CLU_061769_0_0_12"/>
<feature type="binding site" evidence="1">
    <location>
        <position position="162"/>
    </location>
    <ligand>
        <name>S-adenosyl-L-methionine</name>
        <dbReference type="ChEBI" id="CHEBI:59789"/>
    </ligand>
</feature>
<feature type="binding site" evidence="1">
    <location>
        <position position="98"/>
    </location>
    <ligand>
        <name>S-adenosyl-L-methionine</name>
        <dbReference type="ChEBI" id="CHEBI:59789"/>
    </ligand>
</feature>
<dbReference type="KEGG" id="tpi:TREPR_3809"/>
<dbReference type="GO" id="GO:0036307">
    <property type="term" value="F:23S rRNA (adenine(2030)-N(6))-methyltransferase activity"/>
    <property type="evidence" value="ECO:0007669"/>
    <property type="project" value="UniProtKB-UniRule"/>
</dbReference>
<evidence type="ECO:0000256" key="1">
    <source>
        <dbReference type="HAMAP-Rule" id="MF_00934"/>
    </source>
</evidence>
<accession>F5YPN3</accession>
<feature type="binding site" evidence="1">
    <location>
        <position position="42"/>
    </location>
    <ligand>
        <name>S-adenosyl-L-methionine</name>
        <dbReference type="ChEBI" id="CHEBI:59789"/>
    </ligand>
</feature>
<keyword evidence="1" id="KW-0698">rRNA processing</keyword>
<comment type="function">
    <text evidence="1">Specifically methylates the adenine in position 2030 of 23S rRNA.</text>
</comment>
<feature type="active site" description="Proton acceptor" evidence="1">
    <location>
        <position position="162"/>
    </location>
</feature>
<protein>
    <recommendedName>
        <fullName evidence="1">Ribosomal RNA large subunit methyltransferase J</fullName>
        <ecNumber evidence="1">2.1.1.266</ecNumber>
    </recommendedName>
    <alternativeName>
        <fullName evidence="1">23S rRNA (adenine(2030)-N6)-methyltransferase</fullName>
    </alternativeName>
    <alternativeName>
        <fullName evidence="1">23S rRNA m6A2030 methyltransferase</fullName>
    </alternativeName>
</protein>
<name>F5YPN3_TREPZ</name>
<comment type="catalytic activity">
    <reaction evidence="1">
        <text>adenosine(2030) in 23S rRNA + S-adenosyl-L-methionine = N(6)-methyladenosine(2030) in 23S rRNA + S-adenosyl-L-homocysteine + H(+)</text>
        <dbReference type="Rhea" id="RHEA:43736"/>
        <dbReference type="Rhea" id="RHEA-COMP:10668"/>
        <dbReference type="Rhea" id="RHEA-COMP:10669"/>
        <dbReference type="ChEBI" id="CHEBI:15378"/>
        <dbReference type="ChEBI" id="CHEBI:57856"/>
        <dbReference type="ChEBI" id="CHEBI:59789"/>
        <dbReference type="ChEBI" id="CHEBI:74411"/>
        <dbReference type="ChEBI" id="CHEBI:74449"/>
        <dbReference type="EC" id="2.1.1.266"/>
    </reaction>
</comment>
<dbReference type="OrthoDB" id="9791274at2"/>
<feature type="site" description="Interaction with substrate rRNA" evidence="1">
    <location>
        <position position="4"/>
    </location>
</feature>